<feature type="transmembrane region" description="Helical" evidence="1">
    <location>
        <begin position="65"/>
        <end position="83"/>
    </location>
</feature>
<keyword evidence="1" id="KW-1133">Transmembrane helix</keyword>
<feature type="transmembrane region" description="Helical" evidence="1">
    <location>
        <begin position="410"/>
        <end position="431"/>
    </location>
</feature>
<sequence length="461" mass="48818">MVELILVHWVYLGMVLIILATLIMRKDIVIPCILGIFLMGLAAGKGVVASTASIFNALMTSGTTLLNIIMVISVIVAMSKLLEQLKATELMIRPITKLIKTPDQAFWFIGIIMLIVSWFFWPSPATPLIGAVLLPIAYKVGLPAIGAAVAINLFGHGVALSSDFIIQGAPALTANSAGVDITEVMFQGGPLYLVMSIVTIISAYIMLKRDIKKGLIQPTEKMYEGEISDKEIKASTRIAAVLVPIAFLSNIVAMFLLKLRGGAATALIGGTAILILVILCFIEYRRNALNQITKFIREGFTFGMKIFGPIIPIAAFFFMGDMSSFANVMGNNILPEASQGILADLGTQMSSIVTMNKPTAAIMEAAIGGITGLDGSGFSGIALSGSLARVFGTAVNGSVATLGALGQISAIWIGGGTIIPWSGLIAVAAICEVSPMELARRNFIPVMIGLIVTTIFAMFLI</sequence>
<reference evidence="2 3" key="1">
    <citation type="submission" date="2016-10" db="EMBL/GenBank/DDBJ databases">
        <authorList>
            <person name="de Groot N.N."/>
        </authorList>
    </citation>
    <scope>NUCLEOTIDE SEQUENCE [LARGE SCALE GENOMIC DNA]</scope>
    <source>
        <strain evidence="2 3">DSM 18979</strain>
    </source>
</reference>
<feature type="transmembrane region" description="Helical" evidence="1">
    <location>
        <begin position="6"/>
        <end position="24"/>
    </location>
</feature>
<feature type="transmembrane region" description="Helical" evidence="1">
    <location>
        <begin position="189"/>
        <end position="207"/>
    </location>
</feature>
<proteinExistence type="predicted"/>
<name>A0A1I0GKE3_9FIRM</name>
<keyword evidence="3" id="KW-1185">Reference proteome</keyword>
<evidence type="ECO:0000313" key="2">
    <source>
        <dbReference type="EMBL" id="SET71429.1"/>
    </source>
</evidence>
<keyword evidence="1" id="KW-0812">Transmembrane</keyword>
<organism evidence="2 3">
    <name type="scientific">Natronincola peptidivorans</name>
    <dbReference type="NCBI Taxonomy" id="426128"/>
    <lineage>
        <taxon>Bacteria</taxon>
        <taxon>Bacillati</taxon>
        <taxon>Bacillota</taxon>
        <taxon>Clostridia</taxon>
        <taxon>Peptostreptococcales</taxon>
        <taxon>Natronincolaceae</taxon>
        <taxon>Natronincola</taxon>
    </lineage>
</organism>
<dbReference type="Proteomes" id="UP000199568">
    <property type="component" value="Unassembled WGS sequence"/>
</dbReference>
<dbReference type="AlphaFoldDB" id="A0A1I0GKE3"/>
<dbReference type="OrthoDB" id="8641791at2"/>
<evidence type="ECO:0008006" key="4">
    <source>
        <dbReference type="Google" id="ProtNLM"/>
    </source>
</evidence>
<feature type="transmembrane region" description="Helical" evidence="1">
    <location>
        <begin position="104"/>
        <end position="121"/>
    </location>
</feature>
<feature type="transmembrane region" description="Helical" evidence="1">
    <location>
        <begin position="263"/>
        <end position="282"/>
    </location>
</feature>
<protein>
    <recommendedName>
        <fullName evidence="4">Transporter</fullName>
    </recommendedName>
</protein>
<gene>
    <name evidence="2" type="ORF">SAMN05660297_03251</name>
</gene>
<accession>A0A1I0GKE3</accession>
<feature type="transmembrane region" description="Helical" evidence="1">
    <location>
        <begin position="302"/>
        <end position="320"/>
    </location>
</feature>
<dbReference type="RefSeq" id="WP_090446423.1">
    <property type="nucleotide sequence ID" value="NZ_FOHU01000022.1"/>
</dbReference>
<feature type="transmembrane region" description="Helical" evidence="1">
    <location>
        <begin position="36"/>
        <end position="59"/>
    </location>
</feature>
<evidence type="ECO:0000256" key="1">
    <source>
        <dbReference type="SAM" id="Phobius"/>
    </source>
</evidence>
<evidence type="ECO:0000313" key="3">
    <source>
        <dbReference type="Proteomes" id="UP000199568"/>
    </source>
</evidence>
<feature type="transmembrane region" description="Helical" evidence="1">
    <location>
        <begin position="238"/>
        <end position="257"/>
    </location>
</feature>
<feature type="transmembrane region" description="Helical" evidence="1">
    <location>
        <begin position="443"/>
        <end position="460"/>
    </location>
</feature>
<keyword evidence="1" id="KW-0472">Membrane</keyword>
<dbReference type="EMBL" id="FOHU01000022">
    <property type="protein sequence ID" value="SET71429.1"/>
    <property type="molecule type" value="Genomic_DNA"/>
</dbReference>